<dbReference type="RefSeq" id="WP_198316566.1">
    <property type="nucleotide sequence ID" value="NZ_CP022098.1"/>
</dbReference>
<name>A0A250J172_9BACT</name>
<proteinExistence type="predicted"/>
<dbReference type="EMBL" id="CP022098">
    <property type="protein sequence ID" value="ATB37222.1"/>
    <property type="molecule type" value="Genomic_DNA"/>
</dbReference>
<dbReference type="AlphaFoldDB" id="A0A250J172"/>
<protein>
    <recommendedName>
        <fullName evidence="3">DUF3396 domain-containing protein</fullName>
    </recommendedName>
</protein>
<evidence type="ECO:0000313" key="2">
    <source>
        <dbReference type="Proteomes" id="UP000217257"/>
    </source>
</evidence>
<gene>
    <name evidence="1" type="ORF">CYFUS_002643</name>
</gene>
<dbReference type="KEGG" id="cfus:CYFUS_002643"/>
<accession>A0A250J172</accession>
<dbReference type="Pfam" id="PF11876">
    <property type="entry name" value="TsiV"/>
    <property type="match status" value="1"/>
</dbReference>
<reference evidence="1 2" key="1">
    <citation type="submission" date="2017-06" db="EMBL/GenBank/DDBJ databases">
        <title>Sequencing and comparative analysis of myxobacterial genomes.</title>
        <authorList>
            <person name="Rupp O."/>
            <person name="Goesmann A."/>
            <person name="Sogaard-Andersen L."/>
        </authorList>
    </citation>
    <scope>NUCLEOTIDE SEQUENCE [LARGE SCALE GENOMIC DNA]</scope>
    <source>
        <strain evidence="1 2">DSM 52655</strain>
    </source>
</reference>
<evidence type="ECO:0008006" key="3">
    <source>
        <dbReference type="Google" id="ProtNLM"/>
    </source>
</evidence>
<sequence>MVSDRYPRLRKTRPHGQCVLREGLLLCFFMKRPHEELSRAITAAMNLYLDAIKPGHLGWYVNMGGDVDPVEHKGWAGAIQPLNDERWARVREDLSSPTGCLIQLQEQPNEAGGFHFEYLGRERDDIHLPGFVSAVSFWLPTEYLEAHGPSHVKELAKALARELPFDSGYASLAFNYLVEADFVTRFIREHCMDYPGMDIPHVDIAMSLGSKVKGAYWLNFYGQSLLEQLGGSEHLRTRLAHPGISIEELDARKVLVSLGEWPEMGAARAYHLLARALEPHLHEEQPGWFGFSRDQLQRWQRRFLD</sequence>
<dbReference type="Proteomes" id="UP000217257">
    <property type="component" value="Chromosome"/>
</dbReference>
<organism evidence="1 2">
    <name type="scientific">Cystobacter fuscus</name>
    <dbReference type="NCBI Taxonomy" id="43"/>
    <lineage>
        <taxon>Bacteria</taxon>
        <taxon>Pseudomonadati</taxon>
        <taxon>Myxococcota</taxon>
        <taxon>Myxococcia</taxon>
        <taxon>Myxococcales</taxon>
        <taxon>Cystobacterineae</taxon>
        <taxon>Archangiaceae</taxon>
        <taxon>Cystobacter</taxon>
    </lineage>
</organism>
<evidence type="ECO:0000313" key="1">
    <source>
        <dbReference type="EMBL" id="ATB37222.1"/>
    </source>
</evidence>
<dbReference type="InterPro" id="IPR021815">
    <property type="entry name" value="TsiV"/>
</dbReference>